<dbReference type="InterPro" id="IPR058163">
    <property type="entry name" value="LysR-type_TF_proteobact-type"/>
</dbReference>
<dbReference type="InterPro" id="IPR036388">
    <property type="entry name" value="WH-like_DNA-bd_sf"/>
</dbReference>
<feature type="domain" description="HTH lysR-type" evidence="5">
    <location>
        <begin position="1"/>
        <end position="59"/>
    </location>
</feature>
<comment type="similarity">
    <text evidence="1">Belongs to the LysR transcriptional regulatory family.</text>
</comment>
<dbReference type="InterPro" id="IPR036390">
    <property type="entry name" value="WH_DNA-bd_sf"/>
</dbReference>
<sequence>MDLLQAMSVFVKVVETGSMTAAALECGMSTTMVGNHLRGLEQRLGVSLLKRTTRRQGLTEFGATYYQRCVDVLALVADSEQLAAQSQDIPQGTLRITAPFTFGSESLAPALSEFIRRYPQIKLDIVWSNERMDLIGQGFDAAIRLGQIHNSSLIARPLQDYTLTLCAAPSYLQRRGTPVEPMDLQHHDCLAFAYPAGDDWSSVEKHWRLTGAEGEILVPVSGPITMNTSAGLHKAARGGAGIAMMPDALVQDDLENGNLIALLPDYQLPCRPMHLLYAQDRYRSPKLRSFVDYVMELWGRSV</sequence>
<dbReference type="PROSITE" id="PS50931">
    <property type="entry name" value="HTH_LYSR"/>
    <property type="match status" value="1"/>
</dbReference>
<organism evidence="6 7">
    <name type="scientific">Pseudomonas folii</name>
    <dbReference type="NCBI Taxonomy" id="2762593"/>
    <lineage>
        <taxon>Bacteria</taxon>
        <taxon>Pseudomonadati</taxon>
        <taxon>Pseudomonadota</taxon>
        <taxon>Gammaproteobacteria</taxon>
        <taxon>Pseudomonadales</taxon>
        <taxon>Pseudomonadaceae</taxon>
        <taxon>Pseudomonas</taxon>
    </lineage>
</organism>
<dbReference type="Pfam" id="PF03466">
    <property type="entry name" value="LysR_substrate"/>
    <property type="match status" value="1"/>
</dbReference>
<dbReference type="PANTHER" id="PTHR30537">
    <property type="entry name" value="HTH-TYPE TRANSCRIPTIONAL REGULATOR"/>
    <property type="match status" value="1"/>
</dbReference>
<keyword evidence="2" id="KW-0805">Transcription regulation</keyword>
<evidence type="ECO:0000256" key="1">
    <source>
        <dbReference type="ARBA" id="ARBA00009437"/>
    </source>
</evidence>
<accession>A0ABR7B5L3</accession>
<reference evidence="6 7" key="1">
    <citation type="submission" date="2020-08" db="EMBL/GenBank/DDBJ databases">
        <title>Putative novel bacterial strains isolated from necrotic wheat leaf tissues caused by Xanthomonas translucens.</title>
        <authorList>
            <person name="Tambong J.T."/>
        </authorList>
    </citation>
    <scope>NUCLEOTIDE SEQUENCE [LARGE SCALE GENOMIC DNA]</scope>
    <source>
        <strain evidence="6 7">DOAB 1069</strain>
    </source>
</reference>
<comment type="caution">
    <text evidence="6">The sequence shown here is derived from an EMBL/GenBank/DDBJ whole genome shotgun (WGS) entry which is preliminary data.</text>
</comment>
<dbReference type="RefSeq" id="WP_187522796.1">
    <property type="nucleotide sequence ID" value="NZ_JACONW010000143.1"/>
</dbReference>
<dbReference type="Gene3D" id="1.10.10.10">
    <property type="entry name" value="Winged helix-like DNA-binding domain superfamily/Winged helix DNA-binding domain"/>
    <property type="match status" value="1"/>
</dbReference>
<keyword evidence="3" id="KW-0238">DNA-binding</keyword>
<dbReference type="Gene3D" id="3.40.190.290">
    <property type="match status" value="1"/>
</dbReference>
<dbReference type="InterPro" id="IPR005119">
    <property type="entry name" value="LysR_subst-bd"/>
</dbReference>
<dbReference type="Proteomes" id="UP000651852">
    <property type="component" value="Unassembled WGS sequence"/>
</dbReference>
<dbReference type="SUPFAM" id="SSF53850">
    <property type="entry name" value="Periplasmic binding protein-like II"/>
    <property type="match status" value="1"/>
</dbReference>
<evidence type="ECO:0000313" key="6">
    <source>
        <dbReference type="EMBL" id="MBC3952459.1"/>
    </source>
</evidence>
<dbReference type="InterPro" id="IPR000847">
    <property type="entry name" value="LysR_HTH_N"/>
</dbReference>
<proteinExistence type="inferred from homology"/>
<evidence type="ECO:0000256" key="3">
    <source>
        <dbReference type="ARBA" id="ARBA00023125"/>
    </source>
</evidence>
<evidence type="ECO:0000259" key="5">
    <source>
        <dbReference type="PROSITE" id="PS50931"/>
    </source>
</evidence>
<dbReference type="Pfam" id="PF00126">
    <property type="entry name" value="HTH_1"/>
    <property type="match status" value="1"/>
</dbReference>
<gene>
    <name evidence="6" type="ORF">H8S59_22015</name>
</gene>
<dbReference type="PANTHER" id="PTHR30537:SF5">
    <property type="entry name" value="HTH-TYPE TRANSCRIPTIONAL ACTIVATOR TTDR-RELATED"/>
    <property type="match status" value="1"/>
</dbReference>
<protein>
    <submittedName>
        <fullName evidence="6">LysR family transcriptional regulator</fullName>
    </submittedName>
</protein>
<dbReference type="CDD" id="cd08477">
    <property type="entry name" value="PBP2_CrgA_like_8"/>
    <property type="match status" value="1"/>
</dbReference>
<evidence type="ECO:0000313" key="7">
    <source>
        <dbReference type="Proteomes" id="UP000651852"/>
    </source>
</evidence>
<evidence type="ECO:0000256" key="4">
    <source>
        <dbReference type="ARBA" id="ARBA00023163"/>
    </source>
</evidence>
<evidence type="ECO:0000256" key="2">
    <source>
        <dbReference type="ARBA" id="ARBA00023015"/>
    </source>
</evidence>
<name>A0ABR7B5L3_9PSED</name>
<keyword evidence="7" id="KW-1185">Reference proteome</keyword>
<dbReference type="EMBL" id="JACONW010000143">
    <property type="protein sequence ID" value="MBC3952459.1"/>
    <property type="molecule type" value="Genomic_DNA"/>
</dbReference>
<dbReference type="SUPFAM" id="SSF46785">
    <property type="entry name" value="Winged helix' DNA-binding domain"/>
    <property type="match status" value="1"/>
</dbReference>
<keyword evidence="4" id="KW-0804">Transcription</keyword>